<organism evidence="1 2">
    <name type="scientific">Rhodanobacter lindaniclasticus</name>
    <dbReference type="NCBI Taxonomy" id="75310"/>
    <lineage>
        <taxon>Bacteria</taxon>
        <taxon>Pseudomonadati</taxon>
        <taxon>Pseudomonadota</taxon>
        <taxon>Gammaproteobacteria</taxon>
        <taxon>Lysobacterales</taxon>
        <taxon>Rhodanobacteraceae</taxon>
        <taxon>Rhodanobacter</taxon>
    </lineage>
</organism>
<dbReference type="Proteomes" id="UP000306317">
    <property type="component" value="Unassembled WGS sequence"/>
</dbReference>
<dbReference type="RefSeq" id="WP_168709664.1">
    <property type="nucleotide sequence ID" value="NZ_MWIO01000045.1"/>
</dbReference>
<evidence type="ECO:0000313" key="2">
    <source>
        <dbReference type="Proteomes" id="UP000306317"/>
    </source>
</evidence>
<gene>
    <name evidence="1" type="ORF">B1991_14405</name>
</gene>
<evidence type="ECO:0000313" key="1">
    <source>
        <dbReference type="EMBL" id="THD06131.1"/>
    </source>
</evidence>
<reference evidence="1 2" key="1">
    <citation type="submission" date="2017-02" db="EMBL/GenBank/DDBJ databases">
        <title>Whole genome sequencing of Rhodanobacter lindaniclasticus DSM 17932.</title>
        <authorList>
            <person name="Kumar S."/>
            <person name="Patil P."/>
            <person name="Patil P.B."/>
        </authorList>
    </citation>
    <scope>NUCLEOTIDE SEQUENCE [LARGE SCALE GENOMIC DNA]</scope>
    <source>
        <strain evidence="1 2">DSM 17932</strain>
    </source>
</reference>
<dbReference type="AlphaFoldDB" id="A0A4V3USB7"/>
<sequence length="216" mass="23937">MRAHTPPFTKPEAAYDSRRLYEETSAIAAAQDARHAMTDAEREAKLRTVAHYIYHAKLLMDEVFGTERAKLAAPPATPDFSIVQDPPDLPLGWLARGGAPVESAYLASFGPNDDMSKKSPKADTRVASVDEVAALREHLTAEQLREYGIGDVEPATLRGIPDSFTDSHGSRITRRVTPPYPRGWFDCVPCVEPRHPMHAEALRQHDERLNGPEDSL</sequence>
<protein>
    <submittedName>
        <fullName evidence="1">Uncharacterized protein</fullName>
    </submittedName>
</protein>
<keyword evidence="2" id="KW-1185">Reference proteome</keyword>
<accession>A0A4V3USB7</accession>
<name>A0A4V3USB7_9GAMM</name>
<dbReference type="EMBL" id="MWIO01000045">
    <property type="protein sequence ID" value="THD06131.1"/>
    <property type="molecule type" value="Genomic_DNA"/>
</dbReference>
<comment type="caution">
    <text evidence="1">The sequence shown here is derived from an EMBL/GenBank/DDBJ whole genome shotgun (WGS) entry which is preliminary data.</text>
</comment>
<proteinExistence type="predicted"/>